<protein>
    <submittedName>
        <fullName evidence="1">Uncharacterized protein</fullName>
    </submittedName>
</protein>
<dbReference type="Gramene" id="PUZ45460">
    <property type="protein sequence ID" value="PUZ45460"/>
    <property type="gene ID" value="GQ55_8G225200"/>
</dbReference>
<name>A0A2T7CQ42_9POAL</name>
<reference evidence="1 2" key="1">
    <citation type="submission" date="2018-04" db="EMBL/GenBank/DDBJ databases">
        <title>WGS assembly of Panicum hallii var. hallii HAL2.</title>
        <authorList>
            <person name="Lovell J."/>
            <person name="Jenkins J."/>
            <person name="Lowry D."/>
            <person name="Mamidi S."/>
            <person name="Sreedasyam A."/>
            <person name="Weng X."/>
            <person name="Barry K."/>
            <person name="Bonette J."/>
            <person name="Campitelli B."/>
            <person name="Daum C."/>
            <person name="Gordon S."/>
            <person name="Gould B."/>
            <person name="Lipzen A."/>
            <person name="MacQueen A."/>
            <person name="Palacio-Mejia J."/>
            <person name="Plott C."/>
            <person name="Shakirov E."/>
            <person name="Shu S."/>
            <person name="Yoshinaga Y."/>
            <person name="Zane M."/>
            <person name="Rokhsar D."/>
            <person name="Grimwood J."/>
            <person name="Schmutz J."/>
            <person name="Juenger T."/>
        </authorList>
    </citation>
    <scope>NUCLEOTIDE SEQUENCE [LARGE SCALE GENOMIC DNA]</scope>
    <source>
        <strain evidence="2">cv. HAL2</strain>
    </source>
</reference>
<accession>A0A2T7CQ42</accession>
<keyword evidence="2" id="KW-1185">Reference proteome</keyword>
<dbReference type="EMBL" id="CM009756">
    <property type="protein sequence ID" value="PUZ45460.1"/>
    <property type="molecule type" value="Genomic_DNA"/>
</dbReference>
<sequence length="236" mass="24925">MLHNGILLPHWLGCTHELRCRRLQVICGIRACRSAWLDARDGLGVFFGVLHAVPRAALPDFLCSVLEVDDPGGDVPACPERGHGVPCAADVEEEALPTGLVVEAVREVVHAVLDVVGDIADLLDPALGLLIVSSSSCSCPAELAEEGVHAGELVVHVLDLAADAADELVLLGEEAAAFAKQRSHGALGGAHGELHAGSALADLLYIPRALHKNSTCIFLYSRMASNLQFKLCRCIP</sequence>
<dbReference type="AlphaFoldDB" id="A0A2T7CQ42"/>
<evidence type="ECO:0000313" key="2">
    <source>
        <dbReference type="Proteomes" id="UP000244336"/>
    </source>
</evidence>
<proteinExistence type="predicted"/>
<gene>
    <name evidence="1" type="ORF">GQ55_8G225200</name>
</gene>
<organism evidence="1 2">
    <name type="scientific">Panicum hallii var. hallii</name>
    <dbReference type="NCBI Taxonomy" id="1504633"/>
    <lineage>
        <taxon>Eukaryota</taxon>
        <taxon>Viridiplantae</taxon>
        <taxon>Streptophyta</taxon>
        <taxon>Embryophyta</taxon>
        <taxon>Tracheophyta</taxon>
        <taxon>Spermatophyta</taxon>
        <taxon>Magnoliopsida</taxon>
        <taxon>Liliopsida</taxon>
        <taxon>Poales</taxon>
        <taxon>Poaceae</taxon>
        <taxon>PACMAD clade</taxon>
        <taxon>Panicoideae</taxon>
        <taxon>Panicodae</taxon>
        <taxon>Paniceae</taxon>
        <taxon>Panicinae</taxon>
        <taxon>Panicum</taxon>
        <taxon>Panicum sect. Panicum</taxon>
    </lineage>
</organism>
<dbReference type="Proteomes" id="UP000244336">
    <property type="component" value="Chromosome 8"/>
</dbReference>
<evidence type="ECO:0000313" key="1">
    <source>
        <dbReference type="EMBL" id="PUZ45460.1"/>
    </source>
</evidence>